<comment type="caution">
    <text evidence="2">The sequence shown here is derived from an EMBL/GenBank/DDBJ whole genome shotgun (WGS) entry which is preliminary data.</text>
</comment>
<gene>
    <name evidence="2" type="ORF">CDV31_012211</name>
</gene>
<feature type="region of interest" description="Disordered" evidence="1">
    <location>
        <begin position="119"/>
        <end position="143"/>
    </location>
</feature>
<organism evidence="2 3">
    <name type="scientific">Fusarium ambrosium</name>
    <dbReference type="NCBI Taxonomy" id="131363"/>
    <lineage>
        <taxon>Eukaryota</taxon>
        <taxon>Fungi</taxon>
        <taxon>Dikarya</taxon>
        <taxon>Ascomycota</taxon>
        <taxon>Pezizomycotina</taxon>
        <taxon>Sordariomycetes</taxon>
        <taxon>Hypocreomycetidae</taxon>
        <taxon>Hypocreales</taxon>
        <taxon>Nectriaceae</taxon>
        <taxon>Fusarium</taxon>
        <taxon>Fusarium solani species complex</taxon>
    </lineage>
</organism>
<dbReference type="Proteomes" id="UP000288429">
    <property type="component" value="Unassembled WGS sequence"/>
</dbReference>
<name>A0A428TBB9_9HYPO</name>
<dbReference type="AlphaFoldDB" id="A0A428TBB9"/>
<keyword evidence="3" id="KW-1185">Reference proteome</keyword>
<evidence type="ECO:0000313" key="3">
    <source>
        <dbReference type="Proteomes" id="UP000288429"/>
    </source>
</evidence>
<reference evidence="2 3" key="1">
    <citation type="submission" date="2017-06" db="EMBL/GenBank/DDBJ databases">
        <title>Cmopartive genomic analysis of Ambrosia Fusariam Clade fungi.</title>
        <authorList>
            <person name="Stajich J.E."/>
            <person name="Carrillo J."/>
            <person name="Kijimoto T."/>
            <person name="Eskalen A."/>
            <person name="O'Donnell K."/>
            <person name="Kasson M."/>
        </authorList>
    </citation>
    <scope>NUCLEOTIDE SEQUENCE [LARGE SCALE GENOMIC DNA]</scope>
    <source>
        <strain evidence="2 3">NRRL 20438</strain>
    </source>
</reference>
<feature type="region of interest" description="Disordered" evidence="1">
    <location>
        <begin position="1"/>
        <end position="37"/>
    </location>
</feature>
<evidence type="ECO:0000256" key="1">
    <source>
        <dbReference type="SAM" id="MobiDB-lite"/>
    </source>
</evidence>
<accession>A0A428TBB9</accession>
<evidence type="ECO:0000313" key="2">
    <source>
        <dbReference type="EMBL" id="RSL99345.1"/>
    </source>
</evidence>
<dbReference type="EMBL" id="NIZV01000222">
    <property type="protein sequence ID" value="RSL99345.1"/>
    <property type="molecule type" value="Genomic_DNA"/>
</dbReference>
<proteinExistence type="predicted"/>
<protein>
    <submittedName>
        <fullName evidence="2">Uncharacterized protein</fullName>
    </submittedName>
</protein>
<sequence length="171" mass="18306">MASPPSRGPQPTLDPAAAASAAVAASRQASTVDGSRSTDALRQLRHFNPTRHGSLPTSQYHTHLNRRLHHYRQSTRLETLSSHISASLGQGSILSYSLNRYPSRGLSSLLSADSIHLTYPSRSSPTGAQGPRSAPGLSLSTRGSLSSAGPTLLFRSFQHGSFHPRQYTPPL</sequence>
<feature type="compositionally biased region" description="Low complexity" evidence="1">
    <location>
        <begin position="16"/>
        <end position="30"/>
    </location>
</feature>